<protein>
    <recommendedName>
        <fullName evidence="4">Bacterial Ig-like domain-containing protein</fullName>
    </recommendedName>
</protein>
<evidence type="ECO:0000256" key="1">
    <source>
        <dbReference type="SAM" id="MobiDB-lite"/>
    </source>
</evidence>
<gene>
    <name evidence="2" type="ORF">ACFP50_10515</name>
</gene>
<evidence type="ECO:0008006" key="4">
    <source>
        <dbReference type="Google" id="ProtNLM"/>
    </source>
</evidence>
<organism evidence="2 3">
    <name type="scientific">Streptomyces pratens</name>
    <dbReference type="NCBI Taxonomy" id="887456"/>
    <lineage>
        <taxon>Bacteria</taxon>
        <taxon>Bacillati</taxon>
        <taxon>Actinomycetota</taxon>
        <taxon>Actinomycetes</taxon>
        <taxon>Kitasatosporales</taxon>
        <taxon>Streptomycetaceae</taxon>
        <taxon>Streptomyces</taxon>
    </lineage>
</organism>
<evidence type="ECO:0000313" key="2">
    <source>
        <dbReference type="EMBL" id="MFC6055875.1"/>
    </source>
</evidence>
<dbReference type="Gene3D" id="2.60.40.10">
    <property type="entry name" value="Immunoglobulins"/>
    <property type="match status" value="1"/>
</dbReference>
<reference evidence="3" key="1">
    <citation type="journal article" date="2019" name="Int. J. Syst. Evol. Microbiol.">
        <title>The Global Catalogue of Microorganisms (GCM) 10K type strain sequencing project: providing services to taxonomists for standard genome sequencing and annotation.</title>
        <authorList>
            <consortium name="The Broad Institute Genomics Platform"/>
            <consortium name="The Broad Institute Genome Sequencing Center for Infectious Disease"/>
            <person name="Wu L."/>
            <person name="Ma J."/>
        </authorList>
    </citation>
    <scope>NUCLEOTIDE SEQUENCE [LARGE SCALE GENOMIC DNA]</scope>
    <source>
        <strain evidence="3">JCM 12763</strain>
    </source>
</reference>
<name>A0ABW1LW76_9ACTN</name>
<dbReference type="RefSeq" id="WP_386395566.1">
    <property type="nucleotide sequence ID" value="NZ_JBHSPT010000023.1"/>
</dbReference>
<keyword evidence="3" id="KW-1185">Reference proteome</keyword>
<evidence type="ECO:0000313" key="3">
    <source>
        <dbReference type="Proteomes" id="UP001596242"/>
    </source>
</evidence>
<dbReference type="InterPro" id="IPR013783">
    <property type="entry name" value="Ig-like_fold"/>
</dbReference>
<sequence>MGNHGVRLAAVDETDPLTWRRYHSANQTDGTHNAAYEPSLTVTYNTEPGTATAVPPASGTYTSDTTPTLSAKATATDADGRQLTLRFEVRATDGTAALRSGTSASVASGAVATHTVAALSPGTYKWRARASDGTDTRKLTHRVDGGAPQTVTTTGGPVELRLAPAAEGSHQLTVTATDRAGDVSSETKRTFYAGRAVVTAPANGEILVGSVDLAVSGPGDLKDVTFIQRASAAPYGDSAVVVASVGLCLGDDAGDELLRLLAPGPDQQA</sequence>
<comment type="caution">
    <text evidence="2">The sequence shown here is derived from an EMBL/GenBank/DDBJ whole genome shotgun (WGS) entry which is preliminary data.</text>
</comment>
<dbReference type="Proteomes" id="UP001596242">
    <property type="component" value="Unassembled WGS sequence"/>
</dbReference>
<accession>A0ABW1LW76</accession>
<proteinExistence type="predicted"/>
<dbReference type="EMBL" id="JBHSPT010000023">
    <property type="protein sequence ID" value="MFC6055875.1"/>
    <property type="molecule type" value="Genomic_DNA"/>
</dbReference>
<feature type="region of interest" description="Disordered" evidence="1">
    <location>
        <begin position="46"/>
        <end position="67"/>
    </location>
</feature>